<name>A0AAV4Q3Q1_CAEEX</name>
<sequence length="118" mass="13777">MGKEYYFEDLLTHQYPFMPNRIYYDLNNGKTKIRRKRVQCLKHRRGQFPLRQRQSVRVLPRRPQDERPGYPIKERRLLMGSSLIIQGAASEGLGRPRSRETGPPGIILGEEDLMAPLA</sequence>
<gene>
    <name evidence="2" type="ORF">CEXT_705571</name>
</gene>
<evidence type="ECO:0000256" key="1">
    <source>
        <dbReference type="SAM" id="MobiDB-lite"/>
    </source>
</evidence>
<comment type="caution">
    <text evidence="2">The sequence shown here is derived from an EMBL/GenBank/DDBJ whole genome shotgun (WGS) entry which is preliminary data.</text>
</comment>
<organism evidence="2 3">
    <name type="scientific">Caerostris extrusa</name>
    <name type="common">Bark spider</name>
    <name type="synonym">Caerostris bankana</name>
    <dbReference type="NCBI Taxonomy" id="172846"/>
    <lineage>
        <taxon>Eukaryota</taxon>
        <taxon>Metazoa</taxon>
        <taxon>Ecdysozoa</taxon>
        <taxon>Arthropoda</taxon>
        <taxon>Chelicerata</taxon>
        <taxon>Arachnida</taxon>
        <taxon>Araneae</taxon>
        <taxon>Araneomorphae</taxon>
        <taxon>Entelegynae</taxon>
        <taxon>Araneoidea</taxon>
        <taxon>Araneidae</taxon>
        <taxon>Caerostris</taxon>
    </lineage>
</organism>
<dbReference type="Proteomes" id="UP001054945">
    <property type="component" value="Unassembled WGS sequence"/>
</dbReference>
<dbReference type="AlphaFoldDB" id="A0AAV4Q3Q1"/>
<keyword evidence="3" id="KW-1185">Reference proteome</keyword>
<feature type="region of interest" description="Disordered" evidence="1">
    <location>
        <begin position="89"/>
        <end position="118"/>
    </location>
</feature>
<evidence type="ECO:0000313" key="3">
    <source>
        <dbReference type="Proteomes" id="UP001054945"/>
    </source>
</evidence>
<reference evidence="2 3" key="1">
    <citation type="submission" date="2021-06" db="EMBL/GenBank/DDBJ databases">
        <title>Caerostris extrusa draft genome.</title>
        <authorList>
            <person name="Kono N."/>
            <person name="Arakawa K."/>
        </authorList>
    </citation>
    <scope>NUCLEOTIDE SEQUENCE [LARGE SCALE GENOMIC DNA]</scope>
</reference>
<evidence type="ECO:0000313" key="2">
    <source>
        <dbReference type="EMBL" id="GIY04288.1"/>
    </source>
</evidence>
<feature type="compositionally biased region" description="Acidic residues" evidence="1">
    <location>
        <begin position="109"/>
        <end position="118"/>
    </location>
</feature>
<dbReference type="EMBL" id="BPLR01005692">
    <property type="protein sequence ID" value="GIY04288.1"/>
    <property type="molecule type" value="Genomic_DNA"/>
</dbReference>
<accession>A0AAV4Q3Q1</accession>
<proteinExistence type="predicted"/>
<protein>
    <submittedName>
        <fullName evidence="2">Uncharacterized protein</fullName>
    </submittedName>
</protein>